<keyword evidence="7" id="KW-0175">Coiled coil</keyword>
<dbReference type="PROSITE" id="PS50983">
    <property type="entry name" value="FE_B12_PBP"/>
    <property type="match status" value="1"/>
</dbReference>
<protein>
    <submittedName>
        <fullName evidence="10">Iron complex transport system substrate-binding protein</fullName>
    </submittedName>
</protein>
<keyword evidence="6" id="KW-0804">Transcription</keyword>
<dbReference type="SUPFAM" id="SSF46689">
    <property type="entry name" value="Homeodomain-like"/>
    <property type="match status" value="2"/>
</dbReference>
<evidence type="ECO:0000313" key="11">
    <source>
        <dbReference type="Proteomes" id="UP000810207"/>
    </source>
</evidence>
<feature type="domain" description="Fe/B12 periplasmic-binding" evidence="9">
    <location>
        <begin position="402"/>
        <end position="655"/>
    </location>
</feature>
<evidence type="ECO:0000256" key="5">
    <source>
        <dbReference type="ARBA" id="ARBA00023015"/>
    </source>
</evidence>
<evidence type="ECO:0000256" key="2">
    <source>
        <dbReference type="ARBA" id="ARBA00008814"/>
    </source>
</evidence>
<gene>
    <name evidence="10" type="ORF">J2Z28_000288</name>
</gene>
<dbReference type="InterPro" id="IPR009057">
    <property type="entry name" value="Homeodomain-like_sf"/>
</dbReference>
<dbReference type="Pfam" id="PF01497">
    <property type="entry name" value="Peripla_BP_2"/>
    <property type="match status" value="1"/>
</dbReference>
<evidence type="ECO:0000256" key="7">
    <source>
        <dbReference type="SAM" id="Coils"/>
    </source>
</evidence>
<dbReference type="PROSITE" id="PS01124">
    <property type="entry name" value="HTH_ARAC_FAMILY_2"/>
    <property type="match status" value="1"/>
</dbReference>
<sequence length="656" mass="74382">MILRSWEAILHFNENLLLWNKASIKIMDIRHITMQRKEGLHSYRFPASCFLYTVRGNAVIRLDGKDHQVSRFHVLHGGKGCCLNILPVEEDLEYYMIYYKAIIPLPERQDILALMEHRNPFKLQYGFAPDQPVSLLSKVQYMMTAWEEQEALEQFHVKSLFYQFVYELLWQIHNGRVPTIKPDLVAQMKYYMQEHYAEPITMDLLAELMDSSPRHLSRLFKRQTGCSPIDFVIQNRMNKAKELLLTTDATLQEIAKAVGYPDGYYLAKIFKKYMGIAPIRYRKQHESPNVPSTVARLGIVQDLTSLYIDNDYHNHNQHIFEEELLMYRSRKTPLAITLLLCLTLLLSACSTGGVGSPAANEGSQKPTNQVAANNANHTDTQSQMKTVTTLKGDIEVPVNPQRVVVLYLMGDLLALGVNPVGISSVEEGAAFASELEGATSLGAFNPDPEAVTALNPDLIIVTNEEIYEGLKMIAPTVYIPYDLPVEERMNLLGEILGKEGQAQEMLDNLHKKVEQSKEKLEQAGILDKTVTIMESNKGSMAVMTGLGYGRGSQIIYQYLGMKAPEVLQREIENARNDATSKDVSYEVLPEYVGDYIFRSSFEGMVDLSDNSIWNNIPAVKEGRLIDMSFGLFFYNDIYSLDKQLDFIVDNLLKTAE</sequence>
<dbReference type="Pfam" id="PF12833">
    <property type="entry name" value="HTH_18"/>
    <property type="match status" value="1"/>
</dbReference>
<dbReference type="Gene3D" id="1.10.10.60">
    <property type="entry name" value="Homeodomain-like"/>
    <property type="match status" value="2"/>
</dbReference>
<name>A0ABS4RLM0_PAEXY</name>
<keyword evidence="11" id="KW-1185">Reference proteome</keyword>
<dbReference type="SMART" id="SM00342">
    <property type="entry name" value="HTH_ARAC"/>
    <property type="match status" value="1"/>
</dbReference>
<comment type="caution">
    <text evidence="10">The sequence shown here is derived from an EMBL/GenBank/DDBJ whole genome shotgun (WGS) entry which is preliminary data.</text>
</comment>
<evidence type="ECO:0000259" key="9">
    <source>
        <dbReference type="PROSITE" id="PS50983"/>
    </source>
</evidence>
<dbReference type="Proteomes" id="UP000810207">
    <property type="component" value="Unassembled WGS sequence"/>
</dbReference>
<dbReference type="PANTHER" id="PTHR30532:SF29">
    <property type="entry name" value="FE(3+) DICITRATE-BINDING PERIPLASMIC PROTEIN"/>
    <property type="match status" value="1"/>
</dbReference>
<dbReference type="EMBL" id="JAGIKV010000001">
    <property type="protein sequence ID" value="MBP2243683.1"/>
    <property type="molecule type" value="Genomic_DNA"/>
</dbReference>
<evidence type="ECO:0000256" key="6">
    <source>
        <dbReference type="ARBA" id="ARBA00023163"/>
    </source>
</evidence>
<proteinExistence type="inferred from homology"/>
<dbReference type="Gene3D" id="3.40.50.1980">
    <property type="entry name" value="Nitrogenase molybdenum iron protein domain"/>
    <property type="match status" value="2"/>
</dbReference>
<reference evidence="10 11" key="1">
    <citation type="submission" date="2021-03" db="EMBL/GenBank/DDBJ databases">
        <title>Genomic Encyclopedia of Type Strains, Phase IV (KMG-IV): sequencing the most valuable type-strain genomes for metagenomic binning, comparative biology and taxonomic classification.</title>
        <authorList>
            <person name="Goeker M."/>
        </authorList>
    </citation>
    <scope>NUCLEOTIDE SEQUENCE [LARGE SCALE GENOMIC DNA]</scope>
    <source>
        <strain evidence="10 11">DSM 21292</strain>
    </source>
</reference>
<dbReference type="InterPro" id="IPR002491">
    <property type="entry name" value="ABC_transptr_periplasmic_BD"/>
</dbReference>
<organism evidence="10 11">
    <name type="scientific">Paenibacillus xylanexedens</name>
    <dbReference type="NCBI Taxonomy" id="528191"/>
    <lineage>
        <taxon>Bacteria</taxon>
        <taxon>Bacillati</taxon>
        <taxon>Bacillota</taxon>
        <taxon>Bacilli</taxon>
        <taxon>Bacillales</taxon>
        <taxon>Paenibacillaceae</taxon>
        <taxon>Paenibacillus</taxon>
    </lineage>
</organism>
<keyword evidence="5" id="KW-0805">Transcription regulation</keyword>
<evidence type="ECO:0000256" key="3">
    <source>
        <dbReference type="ARBA" id="ARBA00022448"/>
    </source>
</evidence>
<evidence type="ECO:0000256" key="1">
    <source>
        <dbReference type="ARBA" id="ARBA00004196"/>
    </source>
</evidence>
<dbReference type="SUPFAM" id="SSF53807">
    <property type="entry name" value="Helical backbone' metal receptor"/>
    <property type="match status" value="1"/>
</dbReference>
<dbReference type="InterPro" id="IPR051313">
    <property type="entry name" value="Bact_iron-sidero_bind"/>
</dbReference>
<keyword evidence="4" id="KW-0732">Signal</keyword>
<comment type="similarity">
    <text evidence="2">Belongs to the bacterial solute-binding protein 8 family.</text>
</comment>
<feature type="coiled-coil region" evidence="7">
    <location>
        <begin position="499"/>
        <end position="526"/>
    </location>
</feature>
<comment type="subcellular location">
    <subcellularLocation>
        <location evidence="1">Cell envelope</location>
    </subcellularLocation>
</comment>
<feature type="domain" description="HTH araC/xylS-type" evidence="8">
    <location>
        <begin position="186"/>
        <end position="284"/>
    </location>
</feature>
<evidence type="ECO:0000313" key="10">
    <source>
        <dbReference type="EMBL" id="MBP2243683.1"/>
    </source>
</evidence>
<evidence type="ECO:0000259" key="8">
    <source>
        <dbReference type="PROSITE" id="PS01124"/>
    </source>
</evidence>
<accession>A0ABS4RLM0</accession>
<dbReference type="PANTHER" id="PTHR30532">
    <property type="entry name" value="IRON III DICITRATE-BINDING PERIPLASMIC PROTEIN"/>
    <property type="match status" value="1"/>
</dbReference>
<keyword evidence="3" id="KW-0813">Transport</keyword>
<dbReference type="InterPro" id="IPR018060">
    <property type="entry name" value="HTH_AraC"/>
</dbReference>
<evidence type="ECO:0000256" key="4">
    <source>
        <dbReference type="ARBA" id="ARBA00022729"/>
    </source>
</evidence>